<feature type="transmembrane region" description="Helical" evidence="2">
    <location>
        <begin position="303"/>
        <end position="326"/>
    </location>
</feature>
<keyword evidence="2" id="KW-0812">Transmembrane</keyword>
<name>L9XUX0_9EURY</name>
<evidence type="ECO:0000313" key="4">
    <source>
        <dbReference type="Proteomes" id="UP000011632"/>
    </source>
</evidence>
<feature type="compositionally biased region" description="Low complexity" evidence="1">
    <location>
        <begin position="1"/>
        <end position="10"/>
    </location>
</feature>
<dbReference type="STRING" id="1227496.C489_15612"/>
<evidence type="ECO:0000256" key="2">
    <source>
        <dbReference type="SAM" id="Phobius"/>
    </source>
</evidence>
<organism evidence="3 4">
    <name type="scientific">Natrinema versiforme JCM 10478</name>
    <dbReference type="NCBI Taxonomy" id="1227496"/>
    <lineage>
        <taxon>Archaea</taxon>
        <taxon>Methanobacteriati</taxon>
        <taxon>Methanobacteriota</taxon>
        <taxon>Stenosarchaea group</taxon>
        <taxon>Halobacteria</taxon>
        <taxon>Halobacteriales</taxon>
        <taxon>Natrialbaceae</taxon>
        <taxon>Natrinema</taxon>
    </lineage>
</organism>
<feature type="compositionally biased region" description="Low complexity" evidence="1">
    <location>
        <begin position="118"/>
        <end position="129"/>
    </location>
</feature>
<comment type="caution">
    <text evidence="3">The sequence shown here is derived from an EMBL/GenBank/DDBJ whole genome shotgun (WGS) entry which is preliminary data.</text>
</comment>
<feature type="region of interest" description="Disordered" evidence="1">
    <location>
        <begin position="96"/>
        <end position="129"/>
    </location>
</feature>
<protein>
    <submittedName>
        <fullName evidence="3">Uncharacterized protein</fullName>
    </submittedName>
</protein>
<keyword evidence="4" id="KW-1185">Reference proteome</keyword>
<keyword evidence="2" id="KW-0472">Membrane</keyword>
<dbReference type="PATRIC" id="fig|1227496.3.peg.3148"/>
<feature type="compositionally biased region" description="Acidic residues" evidence="1">
    <location>
        <begin position="346"/>
        <end position="358"/>
    </location>
</feature>
<evidence type="ECO:0000313" key="3">
    <source>
        <dbReference type="EMBL" id="ELY65221.1"/>
    </source>
</evidence>
<keyword evidence="2" id="KW-1133">Transmembrane helix</keyword>
<dbReference type="RefSeq" id="WP_006432211.1">
    <property type="nucleotide sequence ID" value="NZ_AOID01000047.1"/>
</dbReference>
<proteinExistence type="predicted"/>
<feature type="transmembrane region" description="Helical" evidence="2">
    <location>
        <begin position="205"/>
        <end position="224"/>
    </location>
</feature>
<dbReference type="AlphaFoldDB" id="L9XUX0"/>
<feature type="region of interest" description="Disordered" evidence="1">
    <location>
        <begin position="334"/>
        <end position="358"/>
    </location>
</feature>
<accession>L9XUX0</accession>
<evidence type="ECO:0000256" key="1">
    <source>
        <dbReference type="SAM" id="MobiDB-lite"/>
    </source>
</evidence>
<reference evidence="3 4" key="1">
    <citation type="journal article" date="2014" name="PLoS Genet.">
        <title>Phylogenetically driven sequencing of extremely halophilic archaea reveals strategies for static and dynamic osmo-response.</title>
        <authorList>
            <person name="Becker E.A."/>
            <person name="Seitzer P.M."/>
            <person name="Tritt A."/>
            <person name="Larsen D."/>
            <person name="Krusor M."/>
            <person name="Yao A.I."/>
            <person name="Wu D."/>
            <person name="Madern D."/>
            <person name="Eisen J.A."/>
            <person name="Darling A.E."/>
            <person name="Facciotti M.T."/>
        </authorList>
    </citation>
    <scope>NUCLEOTIDE SEQUENCE [LARGE SCALE GENOMIC DNA]</scope>
    <source>
        <strain evidence="3 4">JCM 10478</strain>
    </source>
</reference>
<dbReference type="Proteomes" id="UP000011632">
    <property type="component" value="Unassembled WGS sequence"/>
</dbReference>
<feature type="transmembrane region" description="Helical" evidence="2">
    <location>
        <begin position="157"/>
        <end position="180"/>
    </location>
</feature>
<sequence>MVPDPGFGSPPDDDPPPAADGAGAERSNPFARHVSRVVDRFDDLWPFASVPLFTALLEFEKVRRALGPTGRGFSINLEFAFPTPLVTLWQLADPPEPPAVPSRSAYGEPFGGAPGEPEPTGGSPGSVGSTGAVDTDVTIETAVGSVDLPLGALSLEMVGWIGLAVLVYVTLSGILLAAYVGGIDRRLRGEPIAVGACIVTYGPRYILYNLVVAGAFVLVFPLFVLVPPLILLAIPVIVALSYVFYPVPFLFVAADASLLEAFRRSLELTTAGGQVLSFGLWHLLAAVVASLVLSLLVSGGGAGFLLALCVSAPLGLVLTAATVSFFREDVAGEEAASTGGFSSDDSGSEPDDYGWADD</sequence>
<feature type="transmembrane region" description="Helical" evidence="2">
    <location>
        <begin position="275"/>
        <end position="297"/>
    </location>
</feature>
<feature type="region of interest" description="Disordered" evidence="1">
    <location>
        <begin position="1"/>
        <end position="27"/>
    </location>
</feature>
<dbReference type="EMBL" id="AOID01000047">
    <property type="protein sequence ID" value="ELY65221.1"/>
    <property type="molecule type" value="Genomic_DNA"/>
</dbReference>
<feature type="transmembrane region" description="Helical" evidence="2">
    <location>
        <begin position="230"/>
        <end position="254"/>
    </location>
</feature>
<gene>
    <name evidence="3" type="ORF">C489_15612</name>
</gene>